<dbReference type="AlphaFoldDB" id="A0A2K8Z9P1"/>
<dbReference type="PANTHER" id="PTHR43162">
    <property type="match status" value="1"/>
</dbReference>
<dbReference type="PANTHER" id="PTHR43162:SF1">
    <property type="entry name" value="PRESTALK A DIFFERENTIATION PROTEIN A"/>
    <property type="match status" value="1"/>
</dbReference>
<reference evidence="2 3" key="1">
    <citation type="submission" date="2017-11" db="EMBL/GenBank/DDBJ databases">
        <title>Taxonomic description and genome sequences of Spirosoma HA7 sp. nov., isolated from pollen microhabitat of Corylus avellana.</title>
        <authorList>
            <person name="Ambika Manirajan B."/>
            <person name="Suarez C."/>
            <person name="Ratering S."/>
            <person name="Geissler-Plaum R."/>
            <person name="Cardinale M."/>
            <person name="Sylvia S."/>
        </authorList>
    </citation>
    <scope>NUCLEOTIDE SEQUENCE [LARGE SCALE GENOMIC DNA]</scope>
    <source>
        <strain evidence="2 3">HA7</strain>
    </source>
</reference>
<dbReference type="SUPFAM" id="SSF51735">
    <property type="entry name" value="NAD(P)-binding Rossmann-fold domains"/>
    <property type="match status" value="1"/>
</dbReference>
<gene>
    <name evidence="2" type="ORF">CWM47_34970</name>
</gene>
<dbReference type="Gene3D" id="3.90.25.10">
    <property type="entry name" value="UDP-galactose 4-epimerase, domain 1"/>
    <property type="match status" value="1"/>
</dbReference>
<evidence type="ECO:0000313" key="2">
    <source>
        <dbReference type="EMBL" id="AUD06598.1"/>
    </source>
</evidence>
<dbReference type="InterPro" id="IPR036291">
    <property type="entry name" value="NAD(P)-bd_dom_sf"/>
</dbReference>
<proteinExistence type="predicted"/>
<name>A0A2K8Z9P1_9BACT</name>
<dbReference type="KEGG" id="spir:CWM47_34970"/>
<dbReference type="EMBL" id="CP025096">
    <property type="protein sequence ID" value="AUD06598.1"/>
    <property type="molecule type" value="Genomic_DNA"/>
</dbReference>
<dbReference type="Gene3D" id="3.40.50.720">
    <property type="entry name" value="NAD(P)-binding Rossmann-like Domain"/>
    <property type="match status" value="1"/>
</dbReference>
<dbReference type="Pfam" id="PF13460">
    <property type="entry name" value="NAD_binding_10"/>
    <property type="match status" value="1"/>
</dbReference>
<dbReference type="InterPro" id="IPR051604">
    <property type="entry name" value="Ergot_Alk_Oxidoreductase"/>
</dbReference>
<evidence type="ECO:0000313" key="3">
    <source>
        <dbReference type="Proteomes" id="UP000232883"/>
    </source>
</evidence>
<feature type="domain" description="NAD(P)-binding" evidence="1">
    <location>
        <begin position="7"/>
        <end position="199"/>
    </location>
</feature>
<protein>
    <submittedName>
        <fullName evidence="2">NAD-dependent dehydratase</fullName>
    </submittedName>
</protein>
<dbReference type="RefSeq" id="WP_100993137.1">
    <property type="nucleotide sequence ID" value="NZ_CP025096.1"/>
</dbReference>
<dbReference type="Proteomes" id="UP000232883">
    <property type="component" value="Chromosome"/>
</dbReference>
<evidence type="ECO:0000259" key="1">
    <source>
        <dbReference type="Pfam" id="PF13460"/>
    </source>
</evidence>
<accession>A0A2K8Z9P1</accession>
<dbReference type="InterPro" id="IPR016040">
    <property type="entry name" value="NAD(P)-bd_dom"/>
</dbReference>
<dbReference type="OrthoDB" id="2149806at2"/>
<organism evidence="2 3">
    <name type="scientific">Spirosoma pollinicola</name>
    <dbReference type="NCBI Taxonomy" id="2057025"/>
    <lineage>
        <taxon>Bacteria</taxon>
        <taxon>Pseudomonadati</taxon>
        <taxon>Bacteroidota</taxon>
        <taxon>Cytophagia</taxon>
        <taxon>Cytophagales</taxon>
        <taxon>Cytophagaceae</taxon>
        <taxon>Spirosoma</taxon>
    </lineage>
</organism>
<keyword evidence="3" id="KW-1185">Reference proteome</keyword>
<sequence length="301" mass="32598">MKITVTGSLGYISTPLVEKLVKKGHSVTLISSNADKQTDIEALGAMAAIGVMEDVDFLTDAFTGADTLYCMLAPYGNFADPANTADAVIKRADAVVNNYGQAIRQSGVKRVVYLSSMGAAMDSGSGLIIIHRNAEKTLSKLPADVRISFIRPAGFYKNMFACIGSIKRQGVIAASYGADDRVAWVSNLDIADAIVDELETRQVGRKVRYVVSEVLTCTEAAHILGDAIGKPDLKWVTIPDEQELEHYQAFGINESLTSEFVAMNTSIHTGRFYEDYNRHRPAPGKVKLNEFANEFGAAYGG</sequence>